<reference evidence="17 18" key="1">
    <citation type="journal article" date="2018" name="Microb. Genom.">
        <title>Expanding an expanded genome: long-read sequencing of Trypanosoma cruzi.</title>
        <authorList>
            <person name="Berna L."/>
            <person name="Rodriguez M."/>
            <person name="Chiribao M.L."/>
            <person name="Parodi-Talice A."/>
            <person name="Pita S."/>
            <person name="Rijo G."/>
            <person name="Alvarez-Valin F."/>
            <person name="Robello C."/>
        </authorList>
    </citation>
    <scope>NUCLEOTIDE SEQUENCE [LARGE SCALE GENOMIC DNA]</scope>
    <source>
        <strain evidence="17 18">TCC</strain>
    </source>
</reference>
<gene>
    <name evidence="17" type="ORF">C3747_55g43</name>
</gene>
<keyword evidence="10 14" id="KW-0233">DNA recombination</keyword>
<dbReference type="InterPro" id="IPR010285">
    <property type="entry name" value="DNA_helicase_pif1-like_DEAD"/>
</dbReference>
<dbReference type="InterPro" id="IPR051055">
    <property type="entry name" value="PIF1_helicase"/>
</dbReference>
<evidence type="ECO:0000259" key="16">
    <source>
        <dbReference type="Pfam" id="PF21530"/>
    </source>
</evidence>
<dbReference type="VEuPathDB" id="TriTrypDB:TcCLB.503677.20"/>
<comment type="caution">
    <text evidence="17">The sequence shown here is derived from an EMBL/GenBank/DDBJ whole genome shotgun (WGS) entry which is preliminary data.</text>
</comment>
<evidence type="ECO:0000313" key="17">
    <source>
        <dbReference type="EMBL" id="PWV11911.1"/>
    </source>
</evidence>
<dbReference type="VEuPathDB" id="TriTrypDB:TcG_00197"/>
<dbReference type="GO" id="GO:0005524">
    <property type="term" value="F:ATP binding"/>
    <property type="evidence" value="ECO:0007669"/>
    <property type="project" value="UniProtKB-KW"/>
</dbReference>
<evidence type="ECO:0000259" key="15">
    <source>
        <dbReference type="Pfam" id="PF05970"/>
    </source>
</evidence>
<keyword evidence="9" id="KW-0238">DNA-binding</keyword>
<name>A0A2V2WTL5_TRYCR</name>
<evidence type="ECO:0000256" key="7">
    <source>
        <dbReference type="ARBA" id="ARBA00022806"/>
    </source>
</evidence>
<evidence type="ECO:0000313" key="18">
    <source>
        <dbReference type="Proteomes" id="UP000246078"/>
    </source>
</evidence>
<evidence type="ECO:0000256" key="1">
    <source>
        <dbReference type="ARBA" id="ARBA00001946"/>
    </source>
</evidence>
<evidence type="ECO:0000256" key="10">
    <source>
        <dbReference type="ARBA" id="ARBA00023172"/>
    </source>
</evidence>
<evidence type="ECO:0000256" key="11">
    <source>
        <dbReference type="ARBA" id="ARBA00023204"/>
    </source>
</evidence>
<dbReference type="EMBL" id="PRFC01000055">
    <property type="protein sequence ID" value="PWV11911.1"/>
    <property type="molecule type" value="Genomic_DNA"/>
</dbReference>
<evidence type="ECO:0000256" key="12">
    <source>
        <dbReference type="ARBA" id="ARBA00023235"/>
    </source>
</evidence>
<evidence type="ECO:0000256" key="5">
    <source>
        <dbReference type="ARBA" id="ARBA00022763"/>
    </source>
</evidence>
<dbReference type="VEuPathDB" id="TriTrypDB:TcCLB.511717.80"/>
<evidence type="ECO:0000256" key="8">
    <source>
        <dbReference type="ARBA" id="ARBA00022840"/>
    </source>
</evidence>
<dbReference type="VEuPathDB" id="TriTrypDB:TCSYLVIO_004144"/>
<dbReference type="InterPro" id="IPR049163">
    <property type="entry name" value="Pif1-like_2B_dom"/>
</dbReference>
<dbReference type="GO" id="GO:0000723">
    <property type="term" value="P:telomere maintenance"/>
    <property type="evidence" value="ECO:0007669"/>
    <property type="project" value="InterPro"/>
</dbReference>
<comment type="catalytic activity">
    <reaction evidence="13 14">
        <text>ATP + H2O = ADP + phosphate + H(+)</text>
        <dbReference type="Rhea" id="RHEA:13065"/>
        <dbReference type="ChEBI" id="CHEBI:15377"/>
        <dbReference type="ChEBI" id="CHEBI:15378"/>
        <dbReference type="ChEBI" id="CHEBI:30616"/>
        <dbReference type="ChEBI" id="CHEBI:43474"/>
        <dbReference type="ChEBI" id="CHEBI:456216"/>
        <dbReference type="EC" id="5.6.2.3"/>
    </reaction>
</comment>
<dbReference type="OrthoDB" id="10050764at2759"/>
<dbReference type="Gene3D" id="3.40.50.300">
    <property type="entry name" value="P-loop containing nucleotide triphosphate hydrolases"/>
    <property type="match status" value="2"/>
</dbReference>
<feature type="domain" description="DNA helicase Pif1-like DEAD-box helicase" evidence="15">
    <location>
        <begin position="139"/>
        <end position="293"/>
    </location>
</feature>
<evidence type="ECO:0000256" key="13">
    <source>
        <dbReference type="ARBA" id="ARBA00048954"/>
    </source>
</evidence>
<proteinExistence type="inferred from homology"/>
<dbReference type="CDD" id="cd18809">
    <property type="entry name" value="SF1_C_RecD"/>
    <property type="match status" value="1"/>
</dbReference>
<dbReference type="GO" id="GO:0043139">
    <property type="term" value="F:5'-3' DNA helicase activity"/>
    <property type="evidence" value="ECO:0007669"/>
    <property type="project" value="UniProtKB-EC"/>
</dbReference>
<comment type="similarity">
    <text evidence="2">Belongs to the helicase family. PIF1 subfamily.</text>
</comment>
<evidence type="ECO:0000256" key="9">
    <source>
        <dbReference type="ARBA" id="ARBA00023125"/>
    </source>
</evidence>
<protein>
    <recommendedName>
        <fullName evidence="14">ATP-dependent DNA helicase</fullName>
        <ecNumber evidence="14">5.6.2.3</ecNumber>
    </recommendedName>
</protein>
<keyword evidence="11 14" id="KW-0234">DNA repair</keyword>
<evidence type="ECO:0000256" key="3">
    <source>
        <dbReference type="ARBA" id="ARBA00011245"/>
    </source>
</evidence>
<evidence type="ECO:0000256" key="6">
    <source>
        <dbReference type="ARBA" id="ARBA00022801"/>
    </source>
</evidence>
<dbReference type="InterPro" id="IPR027417">
    <property type="entry name" value="P-loop_NTPase"/>
</dbReference>
<dbReference type="Pfam" id="PF21530">
    <property type="entry name" value="Pif1_2B_dom"/>
    <property type="match status" value="1"/>
</dbReference>
<evidence type="ECO:0000256" key="4">
    <source>
        <dbReference type="ARBA" id="ARBA00022741"/>
    </source>
</evidence>
<dbReference type="Pfam" id="PF05970">
    <property type="entry name" value="PIF1"/>
    <property type="match status" value="1"/>
</dbReference>
<dbReference type="PANTHER" id="PTHR47642:SF5">
    <property type="entry name" value="ATP-DEPENDENT DNA HELICASE"/>
    <property type="match status" value="1"/>
</dbReference>
<dbReference type="GO" id="GO:0006310">
    <property type="term" value="P:DNA recombination"/>
    <property type="evidence" value="ECO:0007669"/>
    <property type="project" value="UniProtKB-KW"/>
</dbReference>
<comment type="subunit">
    <text evidence="3">Monomer.</text>
</comment>
<feature type="domain" description="DNA helicase Pif1-like 2B" evidence="16">
    <location>
        <begin position="600"/>
        <end position="628"/>
    </location>
</feature>
<evidence type="ECO:0000256" key="14">
    <source>
        <dbReference type="RuleBase" id="RU363044"/>
    </source>
</evidence>
<dbReference type="VEuPathDB" id="TriTrypDB:ECC02_003688"/>
<dbReference type="VEuPathDB" id="TriTrypDB:TCDM_05063"/>
<dbReference type="PANTHER" id="PTHR47642">
    <property type="entry name" value="ATP-DEPENDENT DNA HELICASE"/>
    <property type="match status" value="1"/>
</dbReference>
<keyword evidence="12" id="KW-0413">Isomerase</keyword>
<dbReference type="GO" id="GO:0006281">
    <property type="term" value="P:DNA repair"/>
    <property type="evidence" value="ECO:0007669"/>
    <property type="project" value="UniProtKB-KW"/>
</dbReference>
<dbReference type="VEuPathDB" id="TriTrypDB:Tc_MARK_2890"/>
<dbReference type="GO" id="GO:0016887">
    <property type="term" value="F:ATP hydrolysis activity"/>
    <property type="evidence" value="ECO:0007669"/>
    <property type="project" value="RHEA"/>
</dbReference>
<evidence type="ECO:0000256" key="2">
    <source>
        <dbReference type="ARBA" id="ARBA00009781"/>
    </source>
</evidence>
<sequence>MLFGTTGALLLRSSVPLKNLLQEPFLRGVRKAVILKNTPQESKGHGGPHARAVGREGPSYLIHNKHQSSQLPYESQFSGGKNSSARCSSLVNELPDFMEIPKPHQHDELKECGQKVCAEENKKPEKKWLSVEKQIVRRLALDGASLFIGGDAGTGKSFLLRCIAESLEAKGLTVLVTASTGIAAVGIGGNTFHSTFGVPVTSDDERDASTAGAAPHIWYDTESLAVPDVIIVDEVSLLHAGYIEALDLAARMAPGRSQNKPFGGIQVILSGDFLQLMPGRLWSRGNSERLFCAGVEKKGVIPTGVTPEMEKLTVSQEENCALGVSSHHLQRESTLLSVKRRRQLLRFYCDRPVYESATFEHCLLHLQLSEPARQREDPKYLEDLNKLRRGILTHRLSRSAVHNPEDPDAIRLFPVKHAVTAFNASKMLELTGEERCFKSEFHVTSGNGATSSARRSTRGDCRTYPDLLVVHFRNKPMRSANWRRQAEELIRQFCSQCKLNGAVRILIPPVSSRYSHHLSVYVCFLGPTRSVASSSMAALRSAFNDNFLAKSKEAAAARKHWGTILWEVRKVDFLKRFLLFSLERRYAKVIQRDQVLQHKRLKVGCRVMLLRNLNRNYVNGSLGTVVGFQPLHQVEHLLPTDLKVLLPPGQYAALNHLKRHSSHRHTAAQKKKGACNDGHGGTIVPVVRMDSDAKEVAIPWVSLPLPWEQREGFYAVRIVAMPLTPAYAYTVHKVQGLTFDHSVLFDGSGFFPCDHLIYVAASRVKRFSQFRMINVSPRMVSVHRGALRFTSGIPSVSEAAKKWAAWKRTEKGKVTSQPSKEATTLSTLPPDLSLFCAEWKLRPYGRAKQK</sequence>
<dbReference type="AlphaFoldDB" id="A0A2V2WTL5"/>
<keyword evidence="7 14" id="KW-0347">Helicase</keyword>
<dbReference type="VEuPathDB" id="TriTrypDB:BCY84_12570"/>
<accession>A0A2V2WTL5</accession>
<comment type="cofactor">
    <cofactor evidence="1 14">
        <name>Mg(2+)</name>
        <dbReference type="ChEBI" id="CHEBI:18420"/>
    </cofactor>
</comment>
<dbReference type="VEuPathDB" id="TriTrypDB:C3747_55g43"/>
<keyword evidence="5 14" id="KW-0227">DNA damage</keyword>
<dbReference type="VEuPathDB" id="TriTrypDB:TcYC6_0052630"/>
<dbReference type="Proteomes" id="UP000246078">
    <property type="component" value="Unassembled WGS sequence"/>
</dbReference>
<dbReference type="SUPFAM" id="SSF52540">
    <property type="entry name" value="P-loop containing nucleoside triphosphate hydrolases"/>
    <property type="match status" value="2"/>
</dbReference>
<dbReference type="EC" id="5.6.2.3" evidence="14"/>
<keyword evidence="8 14" id="KW-0067">ATP-binding</keyword>
<keyword evidence="4 14" id="KW-0547">Nucleotide-binding</keyword>
<dbReference type="VEuPathDB" id="TriTrypDB:TcCL_ESM01829"/>
<dbReference type="VEuPathDB" id="TriTrypDB:C4B63_17g262"/>
<organism evidence="17 18">
    <name type="scientific">Trypanosoma cruzi</name>
    <dbReference type="NCBI Taxonomy" id="5693"/>
    <lineage>
        <taxon>Eukaryota</taxon>
        <taxon>Discoba</taxon>
        <taxon>Euglenozoa</taxon>
        <taxon>Kinetoplastea</taxon>
        <taxon>Metakinetoplastina</taxon>
        <taxon>Trypanosomatida</taxon>
        <taxon>Trypanosomatidae</taxon>
        <taxon>Trypanosoma</taxon>
        <taxon>Schizotrypanum</taxon>
    </lineage>
</organism>
<keyword evidence="6 14" id="KW-0378">Hydrolase</keyword>
<dbReference type="VEuPathDB" id="TriTrypDB:TcBrA4_0103700"/>